<name>A0A239WBG8_STRAI</name>
<keyword evidence="1" id="KW-0808">Transferase</keyword>
<dbReference type="KEGG" id="saco:SAME_00004"/>
<gene>
    <name evidence="1" type="ORF">SAMEA4504048_00004</name>
</gene>
<protein>
    <submittedName>
        <fullName evidence="1">Sphingosine kinase and enzymes related to diacylglycerol kinase</fullName>
    </submittedName>
</protein>
<proteinExistence type="predicted"/>
<organism evidence="1 2">
    <name type="scientific">Streptococcus acidominimus</name>
    <dbReference type="NCBI Taxonomy" id="1326"/>
    <lineage>
        <taxon>Bacteria</taxon>
        <taxon>Bacillati</taxon>
        <taxon>Bacillota</taxon>
        <taxon>Bacilli</taxon>
        <taxon>Lactobacillales</taxon>
        <taxon>Streptococcaceae</taxon>
        <taxon>Streptococcus</taxon>
    </lineage>
</organism>
<accession>A0A239WBG8</accession>
<dbReference type="InterPro" id="IPR016064">
    <property type="entry name" value="NAD/diacylglycerol_kinase_sf"/>
</dbReference>
<reference evidence="1 2" key="1">
    <citation type="submission" date="2017-06" db="EMBL/GenBank/DDBJ databases">
        <authorList>
            <consortium name="Pathogen Informatics"/>
        </authorList>
    </citation>
    <scope>NUCLEOTIDE SEQUENCE [LARGE SCALE GENOMIC DNA]</scope>
    <source>
        <strain evidence="1 2">NCTC11291</strain>
    </source>
</reference>
<keyword evidence="1" id="KW-0418">Kinase</keyword>
<dbReference type="GO" id="GO:0016301">
    <property type="term" value="F:kinase activity"/>
    <property type="evidence" value="ECO:0007669"/>
    <property type="project" value="UniProtKB-KW"/>
</dbReference>
<dbReference type="SUPFAM" id="SSF111331">
    <property type="entry name" value="NAD kinase/diacylglycerol kinase-like"/>
    <property type="match status" value="1"/>
</dbReference>
<evidence type="ECO:0000313" key="2">
    <source>
        <dbReference type="Proteomes" id="UP000215144"/>
    </source>
</evidence>
<dbReference type="EMBL" id="LT906454">
    <property type="protein sequence ID" value="SNV31430.1"/>
    <property type="molecule type" value="Genomic_DNA"/>
</dbReference>
<evidence type="ECO:0000313" key="1">
    <source>
        <dbReference type="EMBL" id="SNV31430.1"/>
    </source>
</evidence>
<sequence>MFVMQTNNGTILNSLDIGFAAKVIASSEQSFVKGFLKKLGLGKLTYLFFPLKHLEHVSEEELEITLDETTYHWQSSFLYRLRKINILVVVSPYGLTHPFKSQSLILFIFQENIFGAISRGLLDFVLKRHKPI</sequence>
<dbReference type="AlphaFoldDB" id="A0A239WBG8"/>
<dbReference type="Proteomes" id="UP000215144">
    <property type="component" value="Chromosome 1"/>
</dbReference>